<keyword evidence="1" id="KW-0472">Membrane</keyword>
<reference evidence="2" key="1">
    <citation type="submission" date="2018-01" db="EMBL/GenBank/DDBJ databases">
        <title>An insight into the sialome of Amazonian anophelines.</title>
        <authorList>
            <person name="Ribeiro J.M."/>
            <person name="Scarpassa V."/>
            <person name="Calvo E."/>
        </authorList>
    </citation>
    <scope>NUCLEOTIDE SEQUENCE</scope>
</reference>
<keyword evidence="1" id="KW-1133">Transmembrane helix</keyword>
<feature type="transmembrane region" description="Helical" evidence="1">
    <location>
        <begin position="6"/>
        <end position="36"/>
    </location>
</feature>
<organism evidence="2">
    <name type="scientific">Anopheles darlingi</name>
    <name type="common">Mosquito</name>
    <dbReference type="NCBI Taxonomy" id="43151"/>
    <lineage>
        <taxon>Eukaryota</taxon>
        <taxon>Metazoa</taxon>
        <taxon>Ecdysozoa</taxon>
        <taxon>Arthropoda</taxon>
        <taxon>Hexapoda</taxon>
        <taxon>Insecta</taxon>
        <taxon>Pterygota</taxon>
        <taxon>Neoptera</taxon>
        <taxon>Endopterygota</taxon>
        <taxon>Diptera</taxon>
        <taxon>Nematocera</taxon>
        <taxon>Culicoidea</taxon>
        <taxon>Culicidae</taxon>
        <taxon>Anophelinae</taxon>
        <taxon>Anopheles</taxon>
    </lineage>
</organism>
<dbReference type="AlphaFoldDB" id="A0A2M4D783"/>
<proteinExistence type="predicted"/>
<evidence type="ECO:0000256" key="1">
    <source>
        <dbReference type="SAM" id="Phobius"/>
    </source>
</evidence>
<dbReference type="EMBL" id="GGFL01009229">
    <property type="protein sequence ID" value="MBW73407.1"/>
    <property type="molecule type" value="Transcribed_RNA"/>
</dbReference>
<keyword evidence="1" id="KW-0812">Transmembrane</keyword>
<accession>A0A2M4D783</accession>
<protein>
    <submittedName>
        <fullName evidence="2">Putative secreted protein</fullName>
    </submittedName>
</protein>
<sequence length="67" mass="7539">MCGIMIFGFLFWILHLQLVAFSIGFLSGFPSFVCFWSPGKQQTDMRLCSRCNGTEMASPAVEVEELL</sequence>
<evidence type="ECO:0000313" key="2">
    <source>
        <dbReference type="EMBL" id="MBW73407.1"/>
    </source>
</evidence>
<name>A0A2M4D783_ANODA</name>